<proteinExistence type="predicted"/>
<reference evidence="2" key="1">
    <citation type="submission" date="2020-03" db="EMBL/GenBank/DDBJ databases">
        <authorList>
            <person name="Weist P."/>
        </authorList>
    </citation>
    <scope>NUCLEOTIDE SEQUENCE</scope>
</reference>
<accession>A0A9N7VDB0</accession>
<dbReference type="Proteomes" id="UP001153269">
    <property type="component" value="Unassembled WGS sequence"/>
</dbReference>
<protein>
    <submittedName>
        <fullName evidence="2">Uncharacterized protein</fullName>
    </submittedName>
</protein>
<dbReference type="AlphaFoldDB" id="A0A9N7VDB0"/>
<evidence type="ECO:0000313" key="3">
    <source>
        <dbReference type="Proteomes" id="UP001153269"/>
    </source>
</evidence>
<gene>
    <name evidence="2" type="ORF">PLEPLA_LOCUS34968</name>
</gene>
<organism evidence="2 3">
    <name type="scientific">Pleuronectes platessa</name>
    <name type="common">European plaice</name>
    <dbReference type="NCBI Taxonomy" id="8262"/>
    <lineage>
        <taxon>Eukaryota</taxon>
        <taxon>Metazoa</taxon>
        <taxon>Chordata</taxon>
        <taxon>Craniata</taxon>
        <taxon>Vertebrata</taxon>
        <taxon>Euteleostomi</taxon>
        <taxon>Actinopterygii</taxon>
        <taxon>Neopterygii</taxon>
        <taxon>Teleostei</taxon>
        <taxon>Neoteleostei</taxon>
        <taxon>Acanthomorphata</taxon>
        <taxon>Carangaria</taxon>
        <taxon>Pleuronectiformes</taxon>
        <taxon>Pleuronectoidei</taxon>
        <taxon>Pleuronectidae</taxon>
        <taxon>Pleuronectes</taxon>
    </lineage>
</organism>
<feature type="region of interest" description="Disordered" evidence="1">
    <location>
        <begin position="54"/>
        <end position="109"/>
    </location>
</feature>
<name>A0A9N7VDB0_PLEPL</name>
<sequence length="109" mass="12090">MATEPGSIKFELMSDERSDPWNQCSHDASAHCRSSLDLVQAEMLDCGTLDLLPPQTPRSPASSNAGVDMLSPLHPQVRPGKWPVCSPQKPRLSRSRVKQNGLKQVERRN</sequence>
<comment type="caution">
    <text evidence="2">The sequence shown here is derived from an EMBL/GenBank/DDBJ whole genome shotgun (WGS) entry which is preliminary data.</text>
</comment>
<evidence type="ECO:0000313" key="2">
    <source>
        <dbReference type="EMBL" id="CAB1447274.1"/>
    </source>
</evidence>
<keyword evidence="3" id="KW-1185">Reference proteome</keyword>
<dbReference type="EMBL" id="CADEAL010003941">
    <property type="protein sequence ID" value="CAB1447274.1"/>
    <property type="molecule type" value="Genomic_DNA"/>
</dbReference>
<evidence type="ECO:0000256" key="1">
    <source>
        <dbReference type="SAM" id="MobiDB-lite"/>
    </source>
</evidence>